<proteinExistence type="predicted"/>
<dbReference type="AlphaFoldDB" id="L0DXP3"/>
<gene>
    <name evidence="1" type="ordered locus">TVNIR_2118</name>
</gene>
<dbReference type="KEGG" id="tni:TVNIR_2118"/>
<dbReference type="PANTHER" id="PTHR37841">
    <property type="entry name" value="GLR2918 PROTEIN"/>
    <property type="match status" value="1"/>
</dbReference>
<sequence>MTHFTTETQPSFFIDRDGKAWWRGEAQPEALRGRDIQRFGRFSEGLAWFREGFGEEARFGWVDSAGDIAIEPEFTQAGRFSDGLAFAAVADGQGAFISPEGSPLLPRKWMLYNAGPFSDGLARVSAGAFDLAYWSHDDVVFEKVRFPDPKGDRPANAEISEAGDFRDGRAPVITGFRDGNELVYVRRDGTVAFVPDDLEGIRVCNRRALPEFHQGLVRLVVADDGANCGNEGYTRGLARYEEAHYVYLDTGGNVILRQEK</sequence>
<keyword evidence="2" id="KW-1185">Reference proteome</keyword>
<dbReference type="Proteomes" id="UP000010809">
    <property type="component" value="Chromosome"/>
</dbReference>
<dbReference type="PATRIC" id="fig|1255043.3.peg.2138"/>
<dbReference type="eggNOG" id="COG5263">
    <property type="taxonomic scope" value="Bacteria"/>
</dbReference>
<evidence type="ECO:0000313" key="1">
    <source>
        <dbReference type="EMBL" id="AGA33777.1"/>
    </source>
</evidence>
<dbReference type="HOGENOM" id="CLU_1069342_0_0_6"/>
<evidence type="ECO:0000313" key="2">
    <source>
        <dbReference type="Proteomes" id="UP000010809"/>
    </source>
</evidence>
<dbReference type="STRING" id="1255043.TVNIR_2118"/>
<name>L0DXP3_THIND</name>
<organism evidence="1 2">
    <name type="scientific">Thioalkalivibrio nitratireducens (strain DSM 14787 / UNIQEM 213 / ALEN2)</name>
    <dbReference type="NCBI Taxonomy" id="1255043"/>
    <lineage>
        <taxon>Bacteria</taxon>
        <taxon>Pseudomonadati</taxon>
        <taxon>Pseudomonadota</taxon>
        <taxon>Gammaproteobacteria</taxon>
        <taxon>Chromatiales</taxon>
        <taxon>Ectothiorhodospiraceae</taxon>
        <taxon>Thioalkalivibrio</taxon>
    </lineage>
</organism>
<protein>
    <submittedName>
        <fullName evidence="1">KWG Leptospira like protein</fullName>
    </submittedName>
</protein>
<dbReference type="EMBL" id="CP003989">
    <property type="protein sequence ID" value="AGA33777.1"/>
    <property type="molecule type" value="Genomic_DNA"/>
</dbReference>
<dbReference type="Pfam" id="PF14903">
    <property type="entry name" value="WG_beta_rep"/>
    <property type="match status" value="1"/>
</dbReference>
<dbReference type="PANTHER" id="PTHR37841:SF1">
    <property type="entry name" value="DUF3298 DOMAIN-CONTAINING PROTEIN"/>
    <property type="match status" value="1"/>
</dbReference>
<accession>L0DXP3</accession>
<dbReference type="InterPro" id="IPR032774">
    <property type="entry name" value="WG_beta_rep"/>
</dbReference>
<reference evidence="1" key="1">
    <citation type="submission" date="2015-12" db="EMBL/GenBank/DDBJ databases">
        <authorList>
            <person name="Tikhonova T.V."/>
            <person name="Pavlov A.R."/>
            <person name="Beletsky A.V."/>
            <person name="Mardanov A.V."/>
            <person name="Sorokin D.Y."/>
            <person name="Ravin N.V."/>
            <person name="Popov V.O."/>
        </authorList>
    </citation>
    <scope>NUCLEOTIDE SEQUENCE</scope>
    <source>
        <strain evidence="1">DSM 14787</strain>
    </source>
</reference>